<reference evidence="1" key="1">
    <citation type="submission" date="2020-07" db="EMBL/GenBank/DDBJ databases">
        <title>Genome sequence and genetic diversity analysis of an under-domesticated orphan crop, white fonio (Digitaria exilis).</title>
        <authorList>
            <person name="Bennetzen J.L."/>
            <person name="Chen S."/>
            <person name="Ma X."/>
            <person name="Wang X."/>
            <person name="Yssel A.E.J."/>
            <person name="Chaluvadi S.R."/>
            <person name="Johnson M."/>
            <person name="Gangashetty P."/>
            <person name="Hamidou F."/>
            <person name="Sanogo M.D."/>
            <person name="Zwaenepoel A."/>
            <person name="Wallace J."/>
            <person name="Van De Peer Y."/>
            <person name="Van Deynze A."/>
        </authorList>
    </citation>
    <scope>NUCLEOTIDE SEQUENCE</scope>
    <source>
        <tissue evidence="1">Leaves</tissue>
    </source>
</reference>
<evidence type="ECO:0000313" key="1">
    <source>
        <dbReference type="EMBL" id="KAF8772837.1"/>
    </source>
</evidence>
<comment type="caution">
    <text evidence="1">The sequence shown here is derived from an EMBL/GenBank/DDBJ whole genome shotgun (WGS) entry which is preliminary data.</text>
</comment>
<sequence length="164" mass="17682">MALVPIKPLDGHGGYLRRKESVLLRLHTLGVARVLFDDRPCAAAGVAGWKELAHAEALGVAAKLPDDYVASALCGKLPEVVGTAAVARTDAEIGMNVVWDVARRVVASGIGPEWLLKTTETDDEEQGGYYLDGLMKPGQSTGRRERGEHGHVARNCRRRGFVRA</sequence>
<dbReference type="AlphaFoldDB" id="A0A835FU96"/>
<evidence type="ECO:0000313" key="2">
    <source>
        <dbReference type="Proteomes" id="UP000636709"/>
    </source>
</evidence>
<name>A0A835FU96_9POAL</name>
<dbReference type="OrthoDB" id="654863at2759"/>
<gene>
    <name evidence="1" type="ORF">HU200_005221</name>
</gene>
<proteinExistence type="predicted"/>
<dbReference type="EMBL" id="JACEFO010000353">
    <property type="protein sequence ID" value="KAF8772837.1"/>
    <property type="molecule type" value="Genomic_DNA"/>
</dbReference>
<protein>
    <submittedName>
        <fullName evidence="1">Uncharacterized protein</fullName>
    </submittedName>
</protein>
<accession>A0A835FU96</accession>
<keyword evidence="2" id="KW-1185">Reference proteome</keyword>
<dbReference type="Proteomes" id="UP000636709">
    <property type="component" value="Unassembled WGS sequence"/>
</dbReference>
<organism evidence="1 2">
    <name type="scientific">Digitaria exilis</name>
    <dbReference type="NCBI Taxonomy" id="1010633"/>
    <lineage>
        <taxon>Eukaryota</taxon>
        <taxon>Viridiplantae</taxon>
        <taxon>Streptophyta</taxon>
        <taxon>Embryophyta</taxon>
        <taxon>Tracheophyta</taxon>
        <taxon>Spermatophyta</taxon>
        <taxon>Magnoliopsida</taxon>
        <taxon>Liliopsida</taxon>
        <taxon>Poales</taxon>
        <taxon>Poaceae</taxon>
        <taxon>PACMAD clade</taxon>
        <taxon>Panicoideae</taxon>
        <taxon>Panicodae</taxon>
        <taxon>Paniceae</taxon>
        <taxon>Anthephorinae</taxon>
        <taxon>Digitaria</taxon>
    </lineage>
</organism>
<dbReference type="Gramene" id="Dexi6A01G0013750.1">
    <property type="protein sequence ID" value="Dexi6A01G0013750.1:cds"/>
    <property type="gene ID" value="Dexi6A01G0013750"/>
</dbReference>